<evidence type="ECO:0000256" key="1">
    <source>
        <dbReference type="ARBA" id="ARBA00009477"/>
    </source>
</evidence>
<dbReference type="Proteomes" id="UP001370348">
    <property type="component" value="Chromosome"/>
</dbReference>
<name>A0ABZ2LRH2_9BACT</name>
<feature type="region of interest" description="Disordered" evidence="2">
    <location>
        <begin position="1"/>
        <end position="23"/>
    </location>
</feature>
<dbReference type="InterPro" id="IPR058647">
    <property type="entry name" value="BSH_CzcB-like"/>
</dbReference>
<dbReference type="PANTHER" id="PTHR30469">
    <property type="entry name" value="MULTIDRUG RESISTANCE PROTEIN MDTA"/>
    <property type="match status" value="1"/>
</dbReference>
<reference evidence="6 7" key="1">
    <citation type="submission" date="2021-12" db="EMBL/GenBank/DDBJ databases">
        <title>Discovery of the Pendulisporaceae a myxobacterial family with distinct sporulation behavior and unique specialized metabolism.</title>
        <authorList>
            <person name="Garcia R."/>
            <person name="Popoff A."/>
            <person name="Bader C.D."/>
            <person name="Loehr J."/>
            <person name="Walesch S."/>
            <person name="Walt C."/>
            <person name="Boldt J."/>
            <person name="Bunk B."/>
            <person name="Haeckl F.J.F.P.J."/>
            <person name="Gunesch A.P."/>
            <person name="Birkelbach J."/>
            <person name="Nuebel U."/>
            <person name="Pietschmann T."/>
            <person name="Bach T."/>
            <person name="Mueller R."/>
        </authorList>
    </citation>
    <scope>NUCLEOTIDE SEQUENCE [LARGE SCALE GENOMIC DNA]</scope>
    <source>
        <strain evidence="6 7">MSr11954</strain>
    </source>
</reference>
<feature type="domain" description="CusB-like beta-barrel" evidence="4">
    <location>
        <begin position="246"/>
        <end position="316"/>
    </location>
</feature>
<protein>
    <submittedName>
        <fullName evidence="6">Efflux RND transporter periplasmic adaptor subunit</fullName>
    </submittedName>
</protein>
<accession>A0ABZ2LRH2</accession>
<evidence type="ECO:0000256" key="2">
    <source>
        <dbReference type="SAM" id="MobiDB-lite"/>
    </source>
</evidence>
<dbReference type="InterPro" id="IPR006143">
    <property type="entry name" value="RND_pump_MFP"/>
</dbReference>
<feature type="domain" description="CzcB-like barrel-sandwich hybrid" evidence="5">
    <location>
        <begin position="106"/>
        <end position="240"/>
    </location>
</feature>
<evidence type="ECO:0000259" key="5">
    <source>
        <dbReference type="Pfam" id="PF25973"/>
    </source>
</evidence>
<dbReference type="PANTHER" id="PTHR30469:SF15">
    <property type="entry name" value="HLYD FAMILY OF SECRETION PROTEINS"/>
    <property type="match status" value="1"/>
</dbReference>
<dbReference type="InterPro" id="IPR058792">
    <property type="entry name" value="Beta-barrel_RND_2"/>
</dbReference>
<evidence type="ECO:0000313" key="7">
    <source>
        <dbReference type="Proteomes" id="UP001370348"/>
    </source>
</evidence>
<gene>
    <name evidence="6" type="ORF">LZC94_37485</name>
</gene>
<dbReference type="Pfam" id="PF25973">
    <property type="entry name" value="BSH_CzcB"/>
    <property type="match status" value="1"/>
</dbReference>
<dbReference type="Gene3D" id="2.40.50.100">
    <property type="match status" value="1"/>
</dbReference>
<feature type="transmembrane region" description="Helical" evidence="3">
    <location>
        <begin position="32"/>
        <end position="55"/>
    </location>
</feature>
<dbReference type="Gene3D" id="2.40.30.170">
    <property type="match status" value="1"/>
</dbReference>
<dbReference type="EMBL" id="CP089984">
    <property type="protein sequence ID" value="WXB13524.1"/>
    <property type="molecule type" value="Genomic_DNA"/>
</dbReference>
<organism evidence="6 7">
    <name type="scientific">Pendulispora albinea</name>
    <dbReference type="NCBI Taxonomy" id="2741071"/>
    <lineage>
        <taxon>Bacteria</taxon>
        <taxon>Pseudomonadati</taxon>
        <taxon>Myxococcota</taxon>
        <taxon>Myxococcia</taxon>
        <taxon>Myxococcales</taxon>
        <taxon>Sorangiineae</taxon>
        <taxon>Pendulisporaceae</taxon>
        <taxon>Pendulispora</taxon>
    </lineage>
</organism>
<keyword evidence="3" id="KW-0812">Transmembrane</keyword>
<dbReference type="Gene3D" id="1.10.287.470">
    <property type="entry name" value="Helix hairpin bin"/>
    <property type="match status" value="1"/>
</dbReference>
<sequence>MSDPSIGGTVNDSPIEKAPANPATGKRTGMGYWRVPIVLGSSVFVLLCSGGVLLARAAAHTNRVALASEPKGVTVVPAKEAKYRPTRRYVGTLEPWVQAKVGPQLVSAYVDTVLVRPGASVKRGDVLATLDCRSSATANRATSLQARALETRQRAMASETARMQSLLDGGFIAPNELEQKQAQTNAESDHLASLRAQLAGKELEVNDCILRAPFDGEVCTRAADPGVFVRPGSSIATVVDRHVIRLTADVPETDFDAVVPGTPVRIVLLATHAHLTGAIARRSPAADPATRTVHVEVDLDPRGAEIPVGTTAEIGLDVGQPAPALEIPLAAAKIRGDRASLVLVEQGAARTVTAPVLGESDRSLFIAPELHAGALVVTEGRAALSNGDRVLAKVDPGAS</sequence>
<dbReference type="Pfam" id="PF25954">
    <property type="entry name" value="Beta-barrel_RND_2"/>
    <property type="match status" value="1"/>
</dbReference>
<proteinExistence type="inferred from homology"/>
<evidence type="ECO:0000313" key="6">
    <source>
        <dbReference type="EMBL" id="WXB13524.1"/>
    </source>
</evidence>
<keyword evidence="3" id="KW-0472">Membrane</keyword>
<evidence type="ECO:0000256" key="3">
    <source>
        <dbReference type="SAM" id="Phobius"/>
    </source>
</evidence>
<keyword evidence="7" id="KW-1185">Reference proteome</keyword>
<dbReference type="SUPFAM" id="SSF111369">
    <property type="entry name" value="HlyD-like secretion proteins"/>
    <property type="match status" value="1"/>
</dbReference>
<comment type="similarity">
    <text evidence="1">Belongs to the membrane fusion protein (MFP) (TC 8.A.1) family.</text>
</comment>
<evidence type="ECO:0000259" key="4">
    <source>
        <dbReference type="Pfam" id="PF25954"/>
    </source>
</evidence>
<keyword evidence="3" id="KW-1133">Transmembrane helix</keyword>
<dbReference type="NCBIfam" id="TIGR01730">
    <property type="entry name" value="RND_mfp"/>
    <property type="match status" value="1"/>
</dbReference>
<dbReference type="RefSeq" id="WP_394823136.1">
    <property type="nucleotide sequence ID" value="NZ_CP089984.1"/>
</dbReference>